<dbReference type="Proteomes" id="UP001500711">
    <property type="component" value="Unassembled WGS sequence"/>
</dbReference>
<dbReference type="EMBL" id="BAABBE010000034">
    <property type="protein sequence ID" value="GAA3678623.1"/>
    <property type="molecule type" value="Genomic_DNA"/>
</dbReference>
<proteinExistence type="predicted"/>
<dbReference type="SUPFAM" id="SSF47413">
    <property type="entry name" value="lambda repressor-like DNA-binding domains"/>
    <property type="match status" value="1"/>
</dbReference>
<dbReference type="Pfam" id="PF13560">
    <property type="entry name" value="HTH_31"/>
    <property type="match status" value="1"/>
</dbReference>
<dbReference type="Pfam" id="PF19054">
    <property type="entry name" value="DUF5753"/>
    <property type="match status" value="1"/>
</dbReference>
<feature type="domain" description="DUF5753" evidence="1">
    <location>
        <begin position="99"/>
        <end position="274"/>
    </location>
</feature>
<evidence type="ECO:0000313" key="2">
    <source>
        <dbReference type="EMBL" id="GAA3678623.1"/>
    </source>
</evidence>
<name>A0ABP7C823_9PSEU</name>
<dbReference type="InterPro" id="IPR043917">
    <property type="entry name" value="DUF5753"/>
</dbReference>
<reference evidence="3" key="1">
    <citation type="journal article" date="2019" name="Int. J. Syst. Evol. Microbiol.">
        <title>The Global Catalogue of Microorganisms (GCM) 10K type strain sequencing project: providing services to taxonomists for standard genome sequencing and annotation.</title>
        <authorList>
            <consortium name="The Broad Institute Genomics Platform"/>
            <consortium name="The Broad Institute Genome Sequencing Center for Infectious Disease"/>
            <person name="Wu L."/>
            <person name="Ma J."/>
        </authorList>
    </citation>
    <scope>NUCLEOTIDE SEQUENCE [LARGE SCALE GENOMIC DNA]</scope>
    <source>
        <strain evidence="3">JCM 17494</strain>
    </source>
</reference>
<protein>
    <submittedName>
        <fullName evidence="2">Helix-turn-helix transcriptional regulator</fullName>
    </submittedName>
</protein>
<keyword evidence="3" id="KW-1185">Reference proteome</keyword>
<gene>
    <name evidence="2" type="ORF">GCM10022267_76740</name>
</gene>
<dbReference type="RefSeq" id="WP_346135662.1">
    <property type="nucleotide sequence ID" value="NZ_BAABBE010000034.1"/>
</dbReference>
<evidence type="ECO:0000313" key="3">
    <source>
        <dbReference type="Proteomes" id="UP001500711"/>
    </source>
</evidence>
<sequence length="306" mass="33423">MPKRFSTARGREFGDGLRAAIAGAGLSSRAAAELADWDEARLSELVNGKGGSSEVELALLLGICRTKPAERDHLMELFPETHIKGWWQEHGTCEPVRLRTFVENLAVAKTLISWQTHIVPDLLQTDAYRRAVITASANVSVGELEERVKAGLEMQQALLRPGLQSTFFLHEFALRLPVGGHDVHAEQVHHLLRTAVRSNITIRIVPAAIGAHAGMRGPFTQLTFAKYEPLVCLRNENSTLFVEEKAAIKGYEAVVRSLDHISLDAERSRAVIARLGEALSAGGCANEGHDWLASQDDSAHTQGESS</sequence>
<accession>A0ABP7C823</accession>
<comment type="caution">
    <text evidence="2">The sequence shown here is derived from an EMBL/GenBank/DDBJ whole genome shotgun (WGS) entry which is preliminary data.</text>
</comment>
<dbReference type="InterPro" id="IPR010982">
    <property type="entry name" value="Lambda_DNA-bd_dom_sf"/>
</dbReference>
<evidence type="ECO:0000259" key="1">
    <source>
        <dbReference type="Pfam" id="PF19054"/>
    </source>
</evidence>
<organism evidence="2 3">
    <name type="scientific">Lentzea roselyniae</name>
    <dbReference type="NCBI Taxonomy" id="531940"/>
    <lineage>
        <taxon>Bacteria</taxon>
        <taxon>Bacillati</taxon>
        <taxon>Actinomycetota</taxon>
        <taxon>Actinomycetes</taxon>
        <taxon>Pseudonocardiales</taxon>
        <taxon>Pseudonocardiaceae</taxon>
        <taxon>Lentzea</taxon>
    </lineage>
</organism>